<proteinExistence type="predicted"/>
<name>A0A0S7YCY8_UNCT6</name>
<dbReference type="SUPFAM" id="SSF55073">
    <property type="entry name" value="Nucleotide cyclase"/>
    <property type="match status" value="1"/>
</dbReference>
<organism evidence="2 3">
    <name type="scientific">candidate division TA06 bacterium DG_78</name>
    <dbReference type="NCBI Taxonomy" id="1703772"/>
    <lineage>
        <taxon>Bacteria</taxon>
        <taxon>Bacteria division TA06</taxon>
    </lineage>
</organism>
<dbReference type="EMBL" id="LJNI01000064">
    <property type="protein sequence ID" value="KPJ72642.1"/>
    <property type="molecule type" value="Genomic_DNA"/>
</dbReference>
<evidence type="ECO:0000256" key="1">
    <source>
        <dbReference type="SAM" id="Coils"/>
    </source>
</evidence>
<evidence type="ECO:0000313" key="3">
    <source>
        <dbReference type="Proteomes" id="UP000051012"/>
    </source>
</evidence>
<dbReference type="Gene3D" id="3.30.70.1230">
    <property type="entry name" value="Nucleotide cyclase"/>
    <property type="match status" value="1"/>
</dbReference>
<dbReference type="AlphaFoldDB" id="A0A0S7YCY8"/>
<reference evidence="2 3" key="1">
    <citation type="journal article" date="2015" name="Microbiome">
        <title>Genomic resolution of linkages in carbon, nitrogen, and sulfur cycling among widespread estuary sediment bacteria.</title>
        <authorList>
            <person name="Baker B.J."/>
            <person name="Lazar C.S."/>
            <person name="Teske A.P."/>
            <person name="Dick G.J."/>
        </authorList>
    </citation>
    <scope>NUCLEOTIDE SEQUENCE [LARGE SCALE GENOMIC DNA]</scope>
    <source>
        <strain evidence="2">DG_78</strain>
    </source>
</reference>
<dbReference type="InterPro" id="IPR029787">
    <property type="entry name" value="Nucleotide_cyclase"/>
</dbReference>
<sequence length="804" mass="92615">MQSTEYEDIIVLETPYYKKLQKIYRETLYFKRYITIARRIIQGNGFLKMLEQRDGKELVYLGRKIFSLQEDFVMSYLNYLADESHVAKWETFFERYSKHLFEMSEKFVNGETNKVLIFEIVVRKLLRDILTKHTMDISLAKKMSISVRFGNVVNQLFSYIRNSLAKSMPITDTLIVNSYGRIPMLPKCRLPEAIKLLNDLMLTSGLPAPAFAAISKTLTASYCIDATEKIISAIKANQTLSKDNISEVFSSYLFYPDDTTLAEILELLKTKARDMINKIKEKRATVEQRMVDIKQKTRSVTKSISEELVNLAENFSSEDSVKNMIKKMQRNLITNGYDLKILKGEYQKYFETQHELNSILSFKPNDLSKFLIRTELDPFIILIYNKDATIEDEQCQTLMKEVISEIKNDKEAMTSMNNYRTTGFLKDKYNTAEITKKYRTIIDEIIVPLVKSLLLEELIEYYPKLSGITETEGIRYLAEEALAGRVSLIEKDINVRRRTETASKVDVSYYRDLVSVLIYDIRGSTFMGTKLMNAKKESEIRNLFQESMLSIVEKYGGTPIKDTGDGGVIFFTANHYEIKNRKTIIPEHGSTLPVVRSCIEMIRDAQTFVQENIGRYKDWFREAEERKIHFEGATYATLPPSYRAIFQIGVGIASGKYPNEVYFDKNAYGEFDITGMLVREANFYSKVKAEDKSVVVCDDATLYNLLLNVEKFSFLSAEGLRTNPLMLDTEQGLEYWLNQKRKSHGFILDLYKIFVAQLHEQATYPDGLKLTLGSDIVVKETGDLKDGKGGRGKFLFEIFSGEKV</sequence>
<gene>
    <name evidence="2" type="ORF">AMJ52_05710</name>
</gene>
<keyword evidence="1" id="KW-0175">Coiled coil</keyword>
<protein>
    <recommendedName>
        <fullName evidence="4">Guanylate cyclase domain-containing protein</fullName>
    </recommendedName>
</protein>
<evidence type="ECO:0000313" key="2">
    <source>
        <dbReference type="EMBL" id="KPJ72642.1"/>
    </source>
</evidence>
<feature type="coiled-coil region" evidence="1">
    <location>
        <begin position="265"/>
        <end position="296"/>
    </location>
</feature>
<comment type="caution">
    <text evidence="2">The sequence shown here is derived from an EMBL/GenBank/DDBJ whole genome shotgun (WGS) entry which is preliminary data.</text>
</comment>
<dbReference type="Proteomes" id="UP000051012">
    <property type="component" value="Unassembled WGS sequence"/>
</dbReference>
<accession>A0A0S7YCY8</accession>
<evidence type="ECO:0008006" key="4">
    <source>
        <dbReference type="Google" id="ProtNLM"/>
    </source>
</evidence>